<evidence type="ECO:0000313" key="2">
    <source>
        <dbReference type="Proteomes" id="UP001243009"/>
    </source>
</evidence>
<gene>
    <name evidence="1" type="ORF">Q7A36_12605</name>
</gene>
<dbReference type="RefSeq" id="WP_305104050.1">
    <property type="nucleotide sequence ID" value="NZ_JAUTWS010000010.1"/>
</dbReference>
<dbReference type="EMBL" id="JAUTWS010000010">
    <property type="protein sequence ID" value="MDO9709186.1"/>
    <property type="molecule type" value="Genomic_DNA"/>
</dbReference>
<dbReference type="Proteomes" id="UP001243009">
    <property type="component" value="Unassembled WGS sequence"/>
</dbReference>
<accession>A0ABT9DZ53</accession>
<proteinExistence type="predicted"/>
<keyword evidence="2" id="KW-1185">Reference proteome</keyword>
<sequence>MSDLADGTGTATIGDRLLIGAGNLFFDLVGTEFRWLGWDTADQNLDRYRSVQGGTAQFPDDVAERHPAFAAAEQANRLRFESLTFPGRTSAPRVNSQLRNWAMATQPCSTIGGRNRSIPWKKLGDTFGAAIPTRARPS</sequence>
<name>A0ABT9DZ53_9PROT</name>
<organism evidence="1 2">
    <name type="scientific">Paracraurococcus lichenis</name>
    <dbReference type="NCBI Taxonomy" id="3064888"/>
    <lineage>
        <taxon>Bacteria</taxon>
        <taxon>Pseudomonadati</taxon>
        <taxon>Pseudomonadota</taxon>
        <taxon>Alphaproteobacteria</taxon>
        <taxon>Acetobacterales</taxon>
        <taxon>Roseomonadaceae</taxon>
        <taxon>Paracraurococcus</taxon>
    </lineage>
</organism>
<reference evidence="1 2" key="1">
    <citation type="submission" date="2023-08" db="EMBL/GenBank/DDBJ databases">
        <title>The draft genome sequence of Paracraurococcus sp. LOR1-02.</title>
        <authorList>
            <person name="Kingkaew E."/>
            <person name="Tanasupawat S."/>
        </authorList>
    </citation>
    <scope>NUCLEOTIDE SEQUENCE [LARGE SCALE GENOMIC DNA]</scope>
    <source>
        <strain evidence="1 2">LOR1-02</strain>
    </source>
</reference>
<protein>
    <submittedName>
        <fullName evidence="1">Uncharacterized protein</fullName>
    </submittedName>
</protein>
<evidence type="ECO:0000313" key="1">
    <source>
        <dbReference type="EMBL" id="MDO9709186.1"/>
    </source>
</evidence>
<comment type="caution">
    <text evidence="1">The sequence shown here is derived from an EMBL/GenBank/DDBJ whole genome shotgun (WGS) entry which is preliminary data.</text>
</comment>